<dbReference type="GO" id="GO:0007264">
    <property type="term" value="P:small GTPase-mediated signal transduction"/>
    <property type="evidence" value="ECO:0007669"/>
    <property type="project" value="InterPro"/>
</dbReference>
<reference evidence="3 4" key="1">
    <citation type="submission" date="2019-03" db="EMBL/GenBank/DDBJ databases">
        <title>Single cell metagenomics reveals metabolic interactions within the superorganism composed of flagellate Streblomastix strix and complex community of Bacteroidetes bacteria on its surface.</title>
        <authorList>
            <person name="Treitli S.C."/>
            <person name="Kolisko M."/>
            <person name="Husnik F."/>
            <person name="Keeling P."/>
            <person name="Hampl V."/>
        </authorList>
    </citation>
    <scope>NUCLEOTIDE SEQUENCE [LARGE SCALE GENOMIC DNA]</scope>
    <source>
        <strain evidence="3">ST1C</strain>
    </source>
</reference>
<dbReference type="OrthoDB" id="8830751at2759"/>
<keyword evidence="2" id="KW-0342">GTP-binding</keyword>
<dbReference type="AlphaFoldDB" id="A0A5J4TNQ9"/>
<evidence type="ECO:0000313" key="4">
    <source>
        <dbReference type="Proteomes" id="UP000324800"/>
    </source>
</evidence>
<dbReference type="PROSITE" id="PS51419">
    <property type="entry name" value="RAB"/>
    <property type="match status" value="1"/>
</dbReference>
<sequence>MSRQIKLVIIGDGAVGKTCFLIMYAKGEYPQEYVPNQQIFLLFISVFDNYTSTVTVNGEDILLSLWDTAGQEEYDAMRVFSYDNTDVFLTCFSVNSATSLENVERKWVPEKL</sequence>
<protein>
    <submittedName>
        <fullName evidence="3">Putative small Rho GTPase cdc42</fullName>
    </submittedName>
</protein>
<dbReference type="PROSITE" id="PS51421">
    <property type="entry name" value="RAS"/>
    <property type="match status" value="1"/>
</dbReference>
<dbReference type="InterPro" id="IPR027417">
    <property type="entry name" value="P-loop_NTPase"/>
</dbReference>
<dbReference type="SMART" id="SM00175">
    <property type="entry name" value="RAB"/>
    <property type="match status" value="1"/>
</dbReference>
<proteinExistence type="predicted"/>
<dbReference type="Proteomes" id="UP000324800">
    <property type="component" value="Unassembled WGS sequence"/>
</dbReference>
<organism evidence="3 4">
    <name type="scientific">Streblomastix strix</name>
    <dbReference type="NCBI Taxonomy" id="222440"/>
    <lineage>
        <taxon>Eukaryota</taxon>
        <taxon>Metamonada</taxon>
        <taxon>Preaxostyla</taxon>
        <taxon>Oxymonadida</taxon>
        <taxon>Streblomastigidae</taxon>
        <taxon>Streblomastix</taxon>
    </lineage>
</organism>
<evidence type="ECO:0000313" key="3">
    <source>
        <dbReference type="EMBL" id="KAA6359085.1"/>
    </source>
</evidence>
<dbReference type="InterPro" id="IPR001806">
    <property type="entry name" value="Small_GTPase"/>
</dbReference>
<keyword evidence="1" id="KW-0547">Nucleotide-binding</keyword>
<evidence type="ECO:0000256" key="2">
    <source>
        <dbReference type="ARBA" id="ARBA00023134"/>
    </source>
</evidence>
<dbReference type="NCBIfam" id="TIGR00231">
    <property type="entry name" value="small_GTP"/>
    <property type="match status" value="1"/>
</dbReference>
<name>A0A5J4TNQ9_9EUKA</name>
<dbReference type="GO" id="GO:0005525">
    <property type="term" value="F:GTP binding"/>
    <property type="evidence" value="ECO:0007669"/>
    <property type="project" value="UniProtKB-KW"/>
</dbReference>
<dbReference type="Gene3D" id="3.40.50.300">
    <property type="entry name" value="P-loop containing nucleotide triphosphate hydrolases"/>
    <property type="match status" value="1"/>
</dbReference>
<dbReference type="GO" id="GO:0003924">
    <property type="term" value="F:GTPase activity"/>
    <property type="evidence" value="ECO:0007669"/>
    <property type="project" value="InterPro"/>
</dbReference>
<dbReference type="InterPro" id="IPR005225">
    <property type="entry name" value="Small_GTP-bd"/>
</dbReference>
<dbReference type="PANTHER" id="PTHR24072">
    <property type="entry name" value="RHO FAMILY GTPASE"/>
    <property type="match status" value="1"/>
</dbReference>
<dbReference type="PRINTS" id="PR00449">
    <property type="entry name" value="RASTRNSFRMNG"/>
</dbReference>
<feature type="non-terminal residue" evidence="3">
    <location>
        <position position="112"/>
    </location>
</feature>
<dbReference type="SMART" id="SM00173">
    <property type="entry name" value="RAS"/>
    <property type="match status" value="1"/>
</dbReference>
<dbReference type="SUPFAM" id="SSF52540">
    <property type="entry name" value="P-loop containing nucleoside triphosphate hydrolases"/>
    <property type="match status" value="1"/>
</dbReference>
<dbReference type="CDD" id="cd00157">
    <property type="entry name" value="Rho"/>
    <property type="match status" value="1"/>
</dbReference>
<comment type="caution">
    <text evidence="3">The sequence shown here is derived from an EMBL/GenBank/DDBJ whole genome shotgun (WGS) entry which is preliminary data.</text>
</comment>
<dbReference type="Pfam" id="PF00071">
    <property type="entry name" value="Ras"/>
    <property type="match status" value="1"/>
</dbReference>
<dbReference type="PROSITE" id="PS51420">
    <property type="entry name" value="RHO"/>
    <property type="match status" value="1"/>
</dbReference>
<dbReference type="EMBL" id="SNRW01028927">
    <property type="protein sequence ID" value="KAA6359085.1"/>
    <property type="molecule type" value="Genomic_DNA"/>
</dbReference>
<dbReference type="SMART" id="SM00174">
    <property type="entry name" value="RHO"/>
    <property type="match status" value="1"/>
</dbReference>
<accession>A0A5J4TNQ9</accession>
<dbReference type="InterPro" id="IPR003578">
    <property type="entry name" value="Small_GTPase_Rho"/>
</dbReference>
<evidence type="ECO:0000256" key="1">
    <source>
        <dbReference type="ARBA" id="ARBA00022741"/>
    </source>
</evidence>
<gene>
    <name evidence="3" type="ORF">EZS28_045388</name>
</gene>